<dbReference type="Pfam" id="PF01551">
    <property type="entry name" value="Peptidase_M23"/>
    <property type="match status" value="1"/>
</dbReference>
<feature type="region of interest" description="Disordered" evidence="1">
    <location>
        <begin position="292"/>
        <end position="312"/>
    </location>
</feature>
<organism evidence="3">
    <name type="scientific">Solibacter usitatus (strain Ellin6076)</name>
    <dbReference type="NCBI Taxonomy" id="234267"/>
    <lineage>
        <taxon>Bacteria</taxon>
        <taxon>Pseudomonadati</taxon>
        <taxon>Acidobacteriota</taxon>
        <taxon>Terriglobia</taxon>
        <taxon>Bryobacterales</taxon>
        <taxon>Solibacteraceae</taxon>
        <taxon>Candidatus Solibacter</taxon>
    </lineage>
</organism>
<evidence type="ECO:0000259" key="2">
    <source>
        <dbReference type="Pfam" id="PF01551"/>
    </source>
</evidence>
<dbReference type="HOGENOM" id="CLU_891103_0_0_0"/>
<evidence type="ECO:0000256" key="1">
    <source>
        <dbReference type="SAM" id="MobiDB-lite"/>
    </source>
</evidence>
<dbReference type="AlphaFoldDB" id="Q01PB4"/>
<sequence precursor="true">MERVCSAAIVKMVVVIALGAGFPHPAEAYRTTRRRPVSRPLTLDVQPTPEIEAQVAEEVAKARGILDDLNFDNLLASPYLVSAIYYHDGFLSGFSVDRSNADPERRIIGQISKMLSADHKTRFLRLLHETWNRSDPAGPQRLAVPVAYSALGGGRQTHRYAIDLFAREGTTVHAVSRGIVVLADREWDPANLFSTTSRKGGNAVIVFDPDHDRFYRYCHMSTVQVSTGELVTASQIVGSVGHSGLNASQPGHGRHLHFETNEYLEGHVRAIDYRRLRTMLRQWRSFDARDGSGSVQARTRQAGGATCQTCGK</sequence>
<dbReference type="InParanoid" id="Q01PB4"/>
<dbReference type="eggNOG" id="COG0739">
    <property type="taxonomic scope" value="Bacteria"/>
</dbReference>
<proteinExistence type="predicted"/>
<dbReference type="Gene3D" id="2.70.70.10">
    <property type="entry name" value="Glucose Permease (Domain IIA)"/>
    <property type="match status" value="1"/>
</dbReference>
<dbReference type="PANTHER" id="PTHR21666:SF268">
    <property type="entry name" value="PEPTIDASE M23 DOMAIN-CONTAINING PROTEIN"/>
    <property type="match status" value="1"/>
</dbReference>
<feature type="domain" description="M23ase beta-sheet core" evidence="2">
    <location>
        <begin position="160"/>
        <end position="262"/>
    </location>
</feature>
<dbReference type="PANTHER" id="PTHR21666">
    <property type="entry name" value="PEPTIDASE-RELATED"/>
    <property type="match status" value="1"/>
</dbReference>
<dbReference type="CDD" id="cd12797">
    <property type="entry name" value="M23_peptidase"/>
    <property type="match status" value="1"/>
</dbReference>
<reference evidence="3" key="1">
    <citation type="submission" date="2006-10" db="EMBL/GenBank/DDBJ databases">
        <title>Complete sequence of Solibacter usitatus Ellin6076.</title>
        <authorList>
            <consortium name="US DOE Joint Genome Institute"/>
            <person name="Copeland A."/>
            <person name="Lucas S."/>
            <person name="Lapidus A."/>
            <person name="Barry K."/>
            <person name="Detter J.C."/>
            <person name="Glavina del Rio T."/>
            <person name="Hammon N."/>
            <person name="Israni S."/>
            <person name="Dalin E."/>
            <person name="Tice H."/>
            <person name="Pitluck S."/>
            <person name="Thompson L.S."/>
            <person name="Brettin T."/>
            <person name="Bruce D."/>
            <person name="Han C."/>
            <person name="Tapia R."/>
            <person name="Gilna P."/>
            <person name="Schmutz J."/>
            <person name="Larimer F."/>
            <person name="Land M."/>
            <person name="Hauser L."/>
            <person name="Kyrpides N."/>
            <person name="Mikhailova N."/>
            <person name="Janssen P.H."/>
            <person name="Kuske C.R."/>
            <person name="Richardson P."/>
        </authorList>
    </citation>
    <scope>NUCLEOTIDE SEQUENCE</scope>
    <source>
        <strain evidence="3">Ellin6076</strain>
    </source>
</reference>
<protein>
    <submittedName>
        <fullName evidence="3">Peptidase M23B</fullName>
    </submittedName>
</protein>
<accession>Q01PB4</accession>
<name>Q01PB4_SOLUE</name>
<dbReference type="SUPFAM" id="SSF51261">
    <property type="entry name" value="Duplicated hybrid motif"/>
    <property type="match status" value="1"/>
</dbReference>
<dbReference type="InterPro" id="IPR050570">
    <property type="entry name" value="Cell_wall_metabolism_enzyme"/>
</dbReference>
<dbReference type="InterPro" id="IPR011055">
    <property type="entry name" value="Dup_hybrid_motif"/>
</dbReference>
<dbReference type="KEGG" id="sus:Acid_7600"/>
<dbReference type="EMBL" id="CP000473">
    <property type="protein sequence ID" value="ABJ88506.1"/>
    <property type="molecule type" value="Genomic_DNA"/>
</dbReference>
<evidence type="ECO:0000313" key="3">
    <source>
        <dbReference type="EMBL" id="ABJ88506.1"/>
    </source>
</evidence>
<dbReference type="InterPro" id="IPR016047">
    <property type="entry name" value="M23ase_b-sheet_dom"/>
</dbReference>
<gene>
    <name evidence="3" type="ordered locus">Acid_7600</name>
</gene>
<dbReference type="GO" id="GO:0004222">
    <property type="term" value="F:metalloendopeptidase activity"/>
    <property type="evidence" value="ECO:0007669"/>
    <property type="project" value="TreeGrafter"/>
</dbReference>